<gene>
    <name evidence="1" type="ORF">MA20_28710</name>
</gene>
<sequence>MRRLASLVRRFFGPRPRYPIDDDPNLPFTPDELGKLIRSGRREDMKLLADGLASRSIPHRAKYRATH</sequence>
<protein>
    <submittedName>
        <fullName evidence="1">Uncharacterized protein</fullName>
    </submittedName>
</protein>
<dbReference type="AlphaFoldDB" id="A0A0A3XU93"/>
<dbReference type="Proteomes" id="UP000030377">
    <property type="component" value="Unassembled WGS sequence"/>
</dbReference>
<evidence type="ECO:0000313" key="1">
    <source>
        <dbReference type="EMBL" id="KGT76741.1"/>
    </source>
</evidence>
<name>A0A0A3XU93_BRAJP</name>
<dbReference type="EMBL" id="JRPN01000020">
    <property type="protein sequence ID" value="KGT76741.1"/>
    <property type="molecule type" value="Genomic_DNA"/>
</dbReference>
<evidence type="ECO:0000313" key="2">
    <source>
        <dbReference type="Proteomes" id="UP000030377"/>
    </source>
</evidence>
<comment type="caution">
    <text evidence="1">The sequence shown here is derived from an EMBL/GenBank/DDBJ whole genome shotgun (WGS) entry which is preliminary data.</text>
</comment>
<accession>A0A0A3XU93</accession>
<reference evidence="1 2" key="1">
    <citation type="submission" date="2014-09" db="EMBL/GenBank/DDBJ databases">
        <title>Draft genome of Bradyrhizobium japonicum Is-34.</title>
        <authorList>
            <person name="Tsurumaru H."/>
            <person name="Yamakawa T."/>
            <person name="Hashimoto S."/>
            <person name="Okizaki K."/>
            <person name="Kanesaki Y."/>
            <person name="Yoshikawa H."/>
            <person name="Yajima S."/>
        </authorList>
    </citation>
    <scope>NUCLEOTIDE SEQUENCE [LARGE SCALE GENOMIC DNA]</scope>
    <source>
        <strain evidence="1 2">Is-34</strain>
    </source>
</reference>
<proteinExistence type="predicted"/>
<organism evidence="1 2">
    <name type="scientific">Bradyrhizobium japonicum</name>
    <dbReference type="NCBI Taxonomy" id="375"/>
    <lineage>
        <taxon>Bacteria</taxon>
        <taxon>Pseudomonadati</taxon>
        <taxon>Pseudomonadota</taxon>
        <taxon>Alphaproteobacteria</taxon>
        <taxon>Hyphomicrobiales</taxon>
        <taxon>Nitrobacteraceae</taxon>
        <taxon>Bradyrhizobium</taxon>
    </lineage>
</organism>